<dbReference type="PANTHER" id="PTHR43080:SF2">
    <property type="entry name" value="CBS DOMAIN-CONTAINING PROTEIN"/>
    <property type="match status" value="1"/>
</dbReference>
<dbReference type="Proteomes" id="UP000321580">
    <property type="component" value="Unassembled WGS sequence"/>
</dbReference>
<evidence type="ECO:0000313" key="4">
    <source>
        <dbReference type="EMBL" id="TXB61871.1"/>
    </source>
</evidence>
<dbReference type="InterPro" id="IPR000644">
    <property type="entry name" value="CBS_dom"/>
</dbReference>
<dbReference type="PROSITE" id="PS51371">
    <property type="entry name" value="CBS"/>
    <property type="match status" value="2"/>
</dbReference>
<comment type="caution">
    <text evidence="4">The sequence shown here is derived from an EMBL/GenBank/DDBJ whole genome shotgun (WGS) entry which is preliminary data.</text>
</comment>
<dbReference type="Pfam" id="PF00571">
    <property type="entry name" value="CBS"/>
    <property type="match status" value="2"/>
</dbReference>
<dbReference type="OrthoDB" id="1119899at2"/>
<evidence type="ECO:0000313" key="5">
    <source>
        <dbReference type="Proteomes" id="UP000321580"/>
    </source>
</evidence>
<keyword evidence="5" id="KW-1185">Reference proteome</keyword>
<dbReference type="SMART" id="SM00116">
    <property type="entry name" value="CBS"/>
    <property type="match status" value="2"/>
</dbReference>
<organism evidence="4 5">
    <name type="scientific">Phaeodactylibacter luteus</name>
    <dbReference type="NCBI Taxonomy" id="1564516"/>
    <lineage>
        <taxon>Bacteria</taxon>
        <taxon>Pseudomonadati</taxon>
        <taxon>Bacteroidota</taxon>
        <taxon>Saprospiria</taxon>
        <taxon>Saprospirales</taxon>
        <taxon>Haliscomenobacteraceae</taxon>
        <taxon>Phaeodactylibacter</taxon>
    </lineage>
</organism>
<feature type="domain" description="CBS" evidence="3">
    <location>
        <begin position="14"/>
        <end position="72"/>
    </location>
</feature>
<dbReference type="InterPro" id="IPR051257">
    <property type="entry name" value="Diverse_CBS-Domain"/>
</dbReference>
<dbReference type="PANTHER" id="PTHR43080">
    <property type="entry name" value="CBS DOMAIN-CONTAINING PROTEIN CBSX3, MITOCHONDRIAL"/>
    <property type="match status" value="1"/>
</dbReference>
<proteinExistence type="predicted"/>
<sequence>MAMIDLKIPVTRIMTSSPKTVKVDSPASELDTLFRENRIHHVPVVDEDGKVVGIVSKSDFLYLLRGYTHHESDRFREMAKLRAFKVLELMQTEVETLPDTATVQDAVRLLAQNRYQALPVTTSEQAIAGIVTTHDIIDLLNE</sequence>
<name>A0A5C6RHQ2_9BACT</name>
<accession>A0A5C6RHQ2</accession>
<evidence type="ECO:0000256" key="1">
    <source>
        <dbReference type="ARBA" id="ARBA00023122"/>
    </source>
</evidence>
<dbReference type="SUPFAM" id="SSF54631">
    <property type="entry name" value="CBS-domain pair"/>
    <property type="match status" value="1"/>
</dbReference>
<feature type="domain" description="CBS" evidence="3">
    <location>
        <begin position="90"/>
        <end position="142"/>
    </location>
</feature>
<dbReference type="Gene3D" id="3.10.580.10">
    <property type="entry name" value="CBS-domain"/>
    <property type="match status" value="1"/>
</dbReference>
<protein>
    <submittedName>
        <fullName evidence="4">CBS domain-containing protein</fullName>
    </submittedName>
</protein>
<reference evidence="4 5" key="1">
    <citation type="submission" date="2019-08" db="EMBL/GenBank/DDBJ databases">
        <title>Genome of Phaeodactylibacter luteus.</title>
        <authorList>
            <person name="Bowman J.P."/>
        </authorList>
    </citation>
    <scope>NUCLEOTIDE SEQUENCE [LARGE SCALE GENOMIC DNA]</scope>
    <source>
        <strain evidence="4 5">KCTC 42180</strain>
    </source>
</reference>
<dbReference type="AlphaFoldDB" id="A0A5C6RHQ2"/>
<evidence type="ECO:0000256" key="2">
    <source>
        <dbReference type="PROSITE-ProRule" id="PRU00703"/>
    </source>
</evidence>
<evidence type="ECO:0000259" key="3">
    <source>
        <dbReference type="PROSITE" id="PS51371"/>
    </source>
</evidence>
<gene>
    <name evidence="4" type="ORF">FRY97_16995</name>
</gene>
<dbReference type="EMBL" id="VOOR01000043">
    <property type="protein sequence ID" value="TXB61871.1"/>
    <property type="molecule type" value="Genomic_DNA"/>
</dbReference>
<dbReference type="InterPro" id="IPR046342">
    <property type="entry name" value="CBS_dom_sf"/>
</dbReference>
<keyword evidence="1 2" id="KW-0129">CBS domain</keyword>